<protein>
    <submittedName>
        <fullName evidence="2">Uncharacterized protein</fullName>
    </submittedName>
</protein>
<proteinExistence type="predicted"/>
<reference evidence="2" key="1">
    <citation type="journal article" date="2015" name="Nature">
        <title>Complex archaea that bridge the gap between prokaryotes and eukaryotes.</title>
        <authorList>
            <person name="Spang A."/>
            <person name="Saw J.H."/>
            <person name="Jorgensen S.L."/>
            <person name="Zaremba-Niedzwiedzka K."/>
            <person name="Martijn J."/>
            <person name="Lind A.E."/>
            <person name="van Eijk R."/>
            <person name="Schleper C."/>
            <person name="Guy L."/>
            <person name="Ettema T.J."/>
        </authorList>
    </citation>
    <scope>NUCLEOTIDE SEQUENCE</scope>
</reference>
<sequence>ARQYYDRGLKKLNQKPKHNRKREIPAETAARVLEVVGDPLFEQRLTDLAKDCDLPQSTMKGLIKRLKTRHLPVVEELKKVTTKEFRELIDDRLHLALDYLDPYVMAAASARDIAIIVGIMVEKRQLLAGEPTAILSVEDRRSLNELAAVIHKEIKRREIIIDITPEHIDEPPTPSDLLPSQRDSVPPHKNVDG</sequence>
<organism evidence="2">
    <name type="scientific">marine sediment metagenome</name>
    <dbReference type="NCBI Taxonomy" id="412755"/>
    <lineage>
        <taxon>unclassified sequences</taxon>
        <taxon>metagenomes</taxon>
        <taxon>ecological metagenomes</taxon>
    </lineage>
</organism>
<evidence type="ECO:0000256" key="1">
    <source>
        <dbReference type="SAM" id="MobiDB-lite"/>
    </source>
</evidence>
<feature type="non-terminal residue" evidence="2">
    <location>
        <position position="1"/>
    </location>
</feature>
<gene>
    <name evidence="2" type="ORF">LCGC14_2377450</name>
</gene>
<dbReference type="AlphaFoldDB" id="A0A0F9C209"/>
<dbReference type="EMBL" id="LAZR01035179">
    <property type="protein sequence ID" value="KKL28210.1"/>
    <property type="molecule type" value="Genomic_DNA"/>
</dbReference>
<evidence type="ECO:0000313" key="2">
    <source>
        <dbReference type="EMBL" id="KKL28210.1"/>
    </source>
</evidence>
<feature type="region of interest" description="Disordered" evidence="1">
    <location>
        <begin position="165"/>
        <end position="193"/>
    </location>
</feature>
<name>A0A0F9C209_9ZZZZ</name>
<accession>A0A0F9C209</accession>
<comment type="caution">
    <text evidence="2">The sequence shown here is derived from an EMBL/GenBank/DDBJ whole genome shotgun (WGS) entry which is preliminary data.</text>
</comment>